<dbReference type="Pfam" id="PF10587">
    <property type="entry name" value="EF-1_beta_acid"/>
    <property type="match status" value="1"/>
</dbReference>
<feature type="domain" description="Translation elongation factor EF1B beta/delta subunit guanine nucleotide exchange" evidence="6">
    <location>
        <begin position="318"/>
        <end position="404"/>
    </location>
</feature>
<dbReference type="SMART" id="SM00888">
    <property type="entry name" value="EF1_GNE"/>
    <property type="match status" value="1"/>
</dbReference>
<evidence type="ECO:0000259" key="6">
    <source>
        <dbReference type="SMART" id="SM00888"/>
    </source>
</evidence>
<keyword evidence="2 4" id="KW-0251">Elongation factor</keyword>
<feature type="compositionally biased region" description="Polar residues" evidence="5">
    <location>
        <begin position="68"/>
        <end position="80"/>
    </location>
</feature>
<keyword evidence="3 4" id="KW-0648">Protein biosynthesis</keyword>
<dbReference type="GO" id="GO:0005085">
    <property type="term" value="F:guanyl-nucleotide exchange factor activity"/>
    <property type="evidence" value="ECO:0007669"/>
    <property type="project" value="TreeGrafter"/>
</dbReference>
<dbReference type="InterPro" id="IPR018940">
    <property type="entry name" value="EF-1_beta_acid_region_euk"/>
</dbReference>
<dbReference type="KEGG" id="tpal:117649294"/>
<dbReference type="AlphaFoldDB" id="A0A6P8ZDQ5"/>
<dbReference type="Proteomes" id="UP000515158">
    <property type="component" value="Unplaced"/>
</dbReference>
<dbReference type="InterPro" id="IPR001326">
    <property type="entry name" value="Transl_elong_EF1B_B/D_CS"/>
</dbReference>
<dbReference type="SUPFAM" id="SSF54984">
    <property type="entry name" value="eEF-1beta-like"/>
    <property type="match status" value="1"/>
</dbReference>
<dbReference type="Gene3D" id="3.30.70.60">
    <property type="match status" value="1"/>
</dbReference>
<dbReference type="InterPro" id="IPR036219">
    <property type="entry name" value="eEF-1beta-like_sf"/>
</dbReference>
<proteinExistence type="inferred from homology"/>
<feature type="region of interest" description="Disordered" evidence="5">
    <location>
        <begin position="68"/>
        <end position="115"/>
    </location>
</feature>
<evidence type="ECO:0000256" key="1">
    <source>
        <dbReference type="ARBA" id="ARBA00007411"/>
    </source>
</evidence>
<dbReference type="GO" id="GO:0003746">
    <property type="term" value="F:translation elongation factor activity"/>
    <property type="evidence" value="ECO:0007669"/>
    <property type="project" value="UniProtKB-KW"/>
</dbReference>
<evidence type="ECO:0000256" key="5">
    <source>
        <dbReference type="SAM" id="MobiDB-lite"/>
    </source>
</evidence>
<evidence type="ECO:0000256" key="3">
    <source>
        <dbReference type="ARBA" id="ARBA00022917"/>
    </source>
</evidence>
<dbReference type="InterPro" id="IPR049720">
    <property type="entry name" value="EF1B_bsu/dsu"/>
</dbReference>
<evidence type="ECO:0000313" key="8">
    <source>
        <dbReference type="Proteomes" id="UP000515158"/>
    </source>
</evidence>
<dbReference type="PANTHER" id="PTHR11595:SF26">
    <property type="entry name" value="ELONGATION FACTOR 1-DELTA"/>
    <property type="match status" value="1"/>
</dbReference>
<accession>A0A6P8ZDQ5</accession>
<gene>
    <name evidence="9" type="primary">LOC117649294</name>
</gene>
<organism evidence="9">
    <name type="scientific">Thrips palmi</name>
    <name type="common">Melon thrips</name>
    <dbReference type="NCBI Taxonomy" id="161013"/>
    <lineage>
        <taxon>Eukaryota</taxon>
        <taxon>Metazoa</taxon>
        <taxon>Ecdysozoa</taxon>
        <taxon>Arthropoda</taxon>
        <taxon>Hexapoda</taxon>
        <taxon>Insecta</taxon>
        <taxon>Pterygota</taxon>
        <taxon>Neoptera</taxon>
        <taxon>Paraneoptera</taxon>
        <taxon>Thysanoptera</taxon>
        <taxon>Terebrantia</taxon>
        <taxon>Thripoidea</taxon>
        <taxon>Thripidae</taxon>
        <taxon>Thrips</taxon>
    </lineage>
</organism>
<dbReference type="GO" id="GO:0005829">
    <property type="term" value="C:cytosol"/>
    <property type="evidence" value="ECO:0007669"/>
    <property type="project" value="TreeGrafter"/>
</dbReference>
<dbReference type="SMART" id="SM01182">
    <property type="entry name" value="EF-1_beta_acid"/>
    <property type="match status" value="1"/>
</dbReference>
<dbReference type="CDD" id="cd00292">
    <property type="entry name" value="EF1B"/>
    <property type="match status" value="1"/>
</dbReference>
<dbReference type="GO" id="GO:0005853">
    <property type="term" value="C:eukaryotic translation elongation factor 1 complex"/>
    <property type="evidence" value="ECO:0007669"/>
    <property type="project" value="InterPro"/>
</dbReference>
<keyword evidence="8" id="KW-1185">Reference proteome</keyword>
<dbReference type="RefSeq" id="XP_034247802.1">
    <property type="nucleotide sequence ID" value="XM_034391911.1"/>
</dbReference>
<protein>
    <submittedName>
        <fullName evidence="9">Probable elongation factor 1-delta isoform X1</fullName>
    </submittedName>
</protein>
<sequence length="404" mass="44850">MPACQEYCPLTTMASPLAHESIWYEKSKYEAAERQYYEKLAKLLTTFKLADHKDLVCSDMSKVVETSTNHVNDSNTNSAVSRDEKRSKKEKKIKKEKKDKELKKEQKNVTFTQDNKQSYVENSGWNSKLKGKPNGVNSEVKGYSSVAVKGTELPFNTVGNNILCQVGNNHIETKNASSNSPMKQSLASEVAKARQHIKQSLECQREEMDGIAAMAGSSVELINRINGLEKENASLHKVVADLKNLVISLDGRVKSLEGGKPAAVSAPKVSKKEEEDDDGVDLFGSDSEDEGEEAAKVREARLAAYAEKKSKKPALIAKSNIILSVSPWDDETDMKKMEECVRTIEMDGLLWGASKLVPLAYGIHKLHISCVVEDDKVSIDLLQEKIQDFEDYVQSVDIAAFNKV</sequence>
<dbReference type="FunFam" id="3.30.70.60:FF:000001">
    <property type="entry name" value="Elongation factor 1-beta 1 like"/>
    <property type="match status" value="1"/>
</dbReference>
<reference evidence="9" key="1">
    <citation type="submission" date="2025-08" db="UniProtKB">
        <authorList>
            <consortium name="RefSeq"/>
        </authorList>
    </citation>
    <scope>IDENTIFICATION</scope>
    <source>
        <tissue evidence="9">Total insect</tissue>
    </source>
</reference>
<dbReference type="InParanoid" id="A0A6P8ZDQ5"/>
<feature type="compositionally biased region" description="Acidic residues" evidence="5">
    <location>
        <begin position="274"/>
        <end position="292"/>
    </location>
</feature>
<feature type="compositionally biased region" description="Basic and acidic residues" evidence="5">
    <location>
        <begin position="96"/>
        <end position="107"/>
    </location>
</feature>
<feature type="region of interest" description="Disordered" evidence="5">
    <location>
        <begin position="257"/>
        <end position="293"/>
    </location>
</feature>
<evidence type="ECO:0000256" key="2">
    <source>
        <dbReference type="ARBA" id="ARBA00022768"/>
    </source>
</evidence>
<dbReference type="InterPro" id="IPR014717">
    <property type="entry name" value="Transl_elong_EF1B/ribsomal_bS6"/>
</dbReference>
<dbReference type="InterPro" id="IPR014038">
    <property type="entry name" value="EF1B_bsu/dsu_GNE"/>
</dbReference>
<name>A0A6P8ZDQ5_THRPL</name>
<dbReference type="PANTHER" id="PTHR11595">
    <property type="entry name" value="EF-HAND AND COILED-COIL DOMAIN-CONTAINING FAMILY MEMBER"/>
    <property type="match status" value="1"/>
</dbReference>
<dbReference type="OrthoDB" id="331763at2759"/>
<dbReference type="Pfam" id="PF00736">
    <property type="entry name" value="EF1_GNE"/>
    <property type="match status" value="1"/>
</dbReference>
<feature type="domain" description="Elongation factor 1 beta central acidic region eukaryote" evidence="7">
    <location>
        <begin position="282"/>
        <end position="309"/>
    </location>
</feature>
<dbReference type="PROSITE" id="PS00825">
    <property type="entry name" value="EF1BD_2"/>
    <property type="match status" value="1"/>
</dbReference>
<dbReference type="FunCoup" id="A0A6P8ZDQ5">
    <property type="interactions" value="156"/>
</dbReference>
<evidence type="ECO:0000256" key="4">
    <source>
        <dbReference type="RuleBase" id="RU003791"/>
    </source>
</evidence>
<evidence type="ECO:0000313" key="9">
    <source>
        <dbReference type="RefSeq" id="XP_034247802.1"/>
    </source>
</evidence>
<comment type="similarity">
    <text evidence="1 4">Belongs to the EF-1-beta/EF-1-delta family.</text>
</comment>
<evidence type="ECO:0000259" key="7">
    <source>
        <dbReference type="SMART" id="SM01182"/>
    </source>
</evidence>
<dbReference type="GeneID" id="117649294"/>